<evidence type="ECO:0000313" key="4">
    <source>
        <dbReference type="EMBL" id="KAK4793582.1"/>
    </source>
</evidence>
<feature type="compositionally biased region" description="Basic and acidic residues" evidence="2">
    <location>
        <begin position="795"/>
        <end position="813"/>
    </location>
</feature>
<dbReference type="EMBL" id="JAXQNO010000008">
    <property type="protein sequence ID" value="KAK4793582.1"/>
    <property type="molecule type" value="Genomic_DNA"/>
</dbReference>
<feature type="compositionally biased region" description="Basic and acidic residues" evidence="2">
    <location>
        <begin position="402"/>
        <end position="417"/>
    </location>
</feature>
<dbReference type="InterPro" id="IPR045353">
    <property type="entry name" value="LAIKA"/>
</dbReference>
<dbReference type="Gene3D" id="1.10.238.10">
    <property type="entry name" value="EF-hand"/>
    <property type="match status" value="1"/>
</dbReference>
<feature type="compositionally biased region" description="Basic and acidic residues" evidence="2">
    <location>
        <begin position="900"/>
        <end position="911"/>
    </location>
</feature>
<dbReference type="GO" id="GO:0006355">
    <property type="term" value="P:regulation of DNA-templated transcription"/>
    <property type="evidence" value="ECO:0007669"/>
    <property type="project" value="InterPro"/>
</dbReference>
<feature type="compositionally biased region" description="Basic residues" evidence="2">
    <location>
        <begin position="876"/>
        <end position="891"/>
    </location>
</feature>
<feature type="compositionally biased region" description="Polar residues" evidence="2">
    <location>
        <begin position="37"/>
        <end position="48"/>
    </location>
</feature>
<gene>
    <name evidence="4" type="ORF">SAY86_024017</name>
</gene>
<feature type="compositionally biased region" description="Basic and acidic residues" evidence="2">
    <location>
        <begin position="960"/>
        <end position="1001"/>
    </location>
</feature>
<evidence type="ECO:0000256" key="2">
    <source>
        <dbReference type="SAM" id="MobiDB-lite"/>
    </source>
</evidence>
<dbReference type="Pfam" id="PF19256">
    <property type="entry name" value="LAIKA"/>
    <property type="match status" value="1"/>
</dbReference>
<reference evidence="4 5" key="1">
    <citation type="journal article" date="2023" name="Hortic Res">
        <title>Pangenome of water caltrop reveals structural variations and asymmetric subgenome divergence after allopolyploidization.</title>
        <authorList>
            <person name="Zhang X."/>
            <person name="Chen Y."/>
            <person name="Wang L."/>
            <person name="Yuan Y."/>
            <person name="Fang M."/>
            <person name="Shi L."/>
            <person name="Lu R."/>
            <person name="Comes H.P."/>
            <person name="Ma Y."/>
            <person name="Chen Y."/>
            <person name="Huang G."/>
            <person name="Zhou Y."/>
            <person name="Zheng Z."/>
            <person name="Qiu Y."/>
        </authorList>
    </citation>
    <scope>NUCLEOTIDE SEQUENCE [LARGE SCALE GENOMIC DNA]</scope>
    <source>
        <strain evidence="4">F231</strain>
    </source>
</reference>
<dbReference type="SMART" id="SM01122">
    <property type="entry name" value="DBC1"/>
    <property type="match status" value="1"/>
</dbReference>
<dbReference type="PROSITE" id="PS50222">
    <property type="entry name" value="EF_HAND_2"/>
    <property type="match status" value="1"/>
</dbReference>
<feature type="compositionally biased region" description="Basic and acidic residues" evidence="2">
    <location>
        <begin position="1125"/>
        <end position="1144"/>
    </location>
</feature>
<dbReference type="InterPro" id="IPR011992">
    <property type="entry name" value="EF-hand-dom_pair"/>
</dbReference>
<dbReference type="PANTHER" id="PTHR14304">
    <property type="entry name" value="CELL DIVISION CYCLE AND APOPTOSIS REGULATOR PROTEIN"/>
    <property type="match status" value="1"/>
</dbReference>
<evidence type="ECO:0000259" key="3">
    <source>
        <dbReference type="PROSITE" id="PS50222"/>
    </source>
</evidence>
<dbReference type="Proteomes" id="UP001346149">
    <property type="component" value="Unassembled WGS sequence"/>
</dbReference>
<feature type="compositionally biased region" description="Basic and acidic residues" evidence="2">
    <location>
        <begin position="670"/>
        <end position="712"/>
    </location>
</feature>
<evidence type="ECO:0000256" key="1">
    <source>
        <dbReference type="ARBA" id="ARBA00023054"/>
    </source>
</evidence>
<feature type="region of interest" description="Disordered" evidence="2">
    <location>
        <begin position="26"/>
        <end position="67"/>
    </location>
</feature>
<feature type="compositionally biased region" description="Basic and acidic residues" evidence="2">
    <location>
        <begin position="842"/>
        <end position="867"/>
    </location>
</feature>
<dbReference type="Pfam" id="PF14443">
    <property type="entry name" value="DBC1"/>
    <property type="match status" value="1"/>
</dbReference>
<keyword evidence="5" id="KW-1185">Reference proteome</keyword>
<feature type="compositionally biased region" description="Basic and acidic residues" evidence="2">
    <location>
        <begin position="720"/>
        <end position="743"/>
    </location>
</feature>
<feature type="region of interest" description="Disordered" evidence="2">
    <location>
        <begin position="1075"/>
        <end position="1200"/>
    </location>
</feature>
<organism evidence="4 5">
    <name type="scientific">Trapa natans</name>
    <name type="common">Water chestnut</name>
    <dbReference type="NCBI Taxonomy" id="22666"/>
    <lineage>
        <taxon>Eukaryota</taxon>
        <taxon>Viridiplantae</taxon>
        <taxon>Streptophyta</taxon>
        <taxon>Embryophyta</taxon>
        <taxon>Tracheophyta</taxon>
        <taxon>Spermatophyta</taxon>
        <taxon>Magnoliopsida</taxon>
        <taxon>eudicotyledons</taxon>
        <taxon>Gunneridae</taxon>
        <taxon>Pentapetalae</taxon>
        <taxon>rosids</taxon>
        <taxon>malvids</taxon>
        <taxon>Myrtales</taxon>
        <taxon>Lythraceae</taxon>
        <taxon>Trapa</taxon>
    </lineage>
</organism>
<feature type="domain" description="EF-hand" evidence="3">
    <location>
        <begin position="1260"/>
        <end position="1295"/>
    </location>
</feature>
<dbReference type="GO" id="GO:0005509">
    <property type="term" value="F:calcium ion binding"/>
    <property type="evidence" value="ECO:0007669"/>
    <property type="project" value="InterPro"/>
</dbReference>
<dbReference type="SUPFAM" id="SSF47473">
    <property type="entry name" value="EF-hand"/>
    <property type="match status" value="1"/>
</dbReference>
<keyword evidence="1" id="KW-0175">Coiled coil</keyword>
<dbReference type="InterPro" id="IPR025224">
    <property type="entry name" value="CCAR1/CCAR2"/>
</dbReference>
<dbReference type="InterPro" id="IPR002048">
    <property type="entry name" value="EF_hand_dom"/>
</dbReference>
<dbReference type="InterPro" id="IPR025954">
    <property type="entry name" value="DBC1/CARP1_inactive_NUDIX"/>
</dbReference>
<feature type="compositionally biased region" description="Acidic residues" evidence="2">
    <location>
        <begin position="1157"/>
        <end position="1191"/>
    </location>
</feature>
<dbReference type="FunFam" id="1.10.238.10:FF:000157">
    <property type="entry name" value="ATP/GTP-binding protein family"/>
    <property type="match status" value="1"/>
</dbReference>
<accession>A0AAN7M8M6</accession>
<name>A0AAN7M8M6_TRANT</name>
<proteinExistence type="predicted"/>
<dbReference type="PANTHER" id="PTHR14304:SF11">
    <property type="entry name" value="SAP DOMAIN-CONTAINING PROTEIN"/>
    <property type="match status" value="1"/>
</dbReference>
<sequence length="1371" mass="154968">MFSSRGSNAYGQQSYTGKYGQNLSAAYSGSSVGGPDGTSQLLGSQRSSVHAGLQEADSSGYRGHPSATSHFEYGSMYGSTSMGGSLQLPSIGGKRAGSSAIESRGSYTSAIADSPKISYGSYISTSSHVYSHKSFAEKVPDYPTIERRPYVERHGAYIERDMQTEPTRRFTDPVGFGHQHQSEAYDPIEQTALLRQEQFLKAQPIQSTSLDRSRQAEYLVSKDAVSRHTPHDLLQYGGRIDTASSYGGQEARSILGVAPRRSADEIFYGQSSSNPGYGVSLPPGRDYSIGKGLHGGMMESDYSSGLLSRGSLPRIEEHKDDRASYLREFELREEERRRERLRERERDKDRDRERERLRQRERERERERERARELLERREKERERDSKRSIEMIKQEWSPPRFSKERRGSSLTKEVRSSRWSSPHGESLHRHHSPLKEIRRDYICKVYQSNLVSVERDYLSIDKRYPKLFVSPEFTKAVVYWPKENLKLSVHTAVSFEHEFLEYGDINEQKDPSSVLLAKQPEKQNTIWNAKVILMSGLSRSALEDISSDKSFGDWVPHVCNILRFAVLKKEHCLMCIGGSWDPVDGEDPSIDASSLVKTAIRCAKDITQLDLWNCRNWNPFLEIHYERIGKDGLFSHKEVTVIFVPDLSDCLPSLESWHEKWLAHKNALVEREHSSQKKERSGDKVVVAKEKDTTSKGEKVLKSVNKKESASSEHNGSAKSDENTGSKSEDTGDGKNEEKLETSEVSQDNEEKDGNNNGGTAASSQAVAMPTKKKIIRKVVKLNAANKTSETENSDGKLLEKRNNKEVGETKTPDILSGGKTFVRKKVVKKALTSENPQKGKKSEGKSEMEQKSTETEANEKADSGVKQESGMKTSVKKKVIKKVVTKKKAAGGEANVEDSQKITEVDKQQRKVVPNSISETCANEKEDTLVVPSAEPETQGDRENTGKEAAYVKNASRGADKDNEKGKIVARESHDDKLEDDEKSKNSVEKRKANKEKPPRPGFILQTKGKKDSKVRSTSLSLDSLLDYNDKDMEESRFEISLFAESLYEMLQHQMGCRLLCFLQKLHVNFVSKRDQRKRRLDETSENANDVKSSRKHLKTSKDPMIATKPVSFEKSNPDEPNDEKMDDRDDVPHIEQTEDAPHVQYAQDTNMDGKEDDCDEDDLDEDIEEDPEEYEELEDGVPQDDPSNEETGQKEKTDVAVEPEINVGVKVVGEPEEVKTTVTSTAETKLSSEDVAQKKEKVEPETTMVESITKEAAVNKELMQAFRFFDRNRVGYIRVEDLRVILHSLGKFLTHREVKVRIQSNRISIFSSQLFQTRIQYPSVFPFPHSTHPFIDLAVLQELAQRALLESSAGRDDRIMYDKLVRMS</sequence>
<feature type="region of interest" description="Disordered" evidence="2">
    <location>
        <begin position="670"/>
        <end position="1020"/>
    </location>
</feature>
<protein>
    <recommendedName>
        <fullName evidence="3">EF-hand domain-containing protein</fullName>
    </recommendedName>
</protein>
<dbReference type="GO" id="GO:0005634">
    <property type="term" value="C:nucleus"/>
    <property type="evidence" value="ECO:0007669"/>
    <property type="project" value="TreeGrafter"/>
</dbReference>
<comment type="caution">
    <text evidence="4">The sequence shown here is derived from an EMBL/GenBank/DDBJ whole genome shotgun (WGS) entry which is preliminary data.</text>
</comment>
<feature type="compositionally biased region" description="Basic residues" evidence="2">
    <location>
        <begin position="772"/>
        <end position="781"/>
    </location>
</feature>
<evidence type="ECO:0000313" key="5">
    <source>
        <dbReference type="Proteomes" id="UP001346149"/>
    </source>
</evidence>
<feature type="region of interest" description="Disordered" evidence="2">
    <location>
        <begin position="337"/>
        <end position="371"/>
    </location>
</feature>
<feature type="region of interest" description="Disordered" evidence="2">
    <location>
        <begin position="399"/>
        <end position="432"/>
    </location>
</feature>